<gene>
    <name evidence="6" type="ORF">KFE25_010227</name>
</gene>
<dbReference type="GO" id="GO:0000472">
    <property type="term" value="P:endonucleolytic cleavage to generate mature 5'-end of SSU-rRNA from (SSU-rRNA, 5.8S rRNA, LSU-rRNA)"/>
    <property type="evidence" value="ECO:0007669"/>
    <property type="project" value="TreeGrafter"/>
</dbReference>
<feature type="coiled-coil region" evidence="4">
    <location>
        <begin position="139"/>
        <end position="175"/>
    </location>
</feature>
<name>A0A8J6C9S3_DIALT</name>
<dbReference type="InterPro" id="IPR039119">
    <property type="entry name" value="ABT1/Esf2"/>
</dbReference>
<dbReference type="Proteomes" id="UP000751190">
    <property type="component" value="Unassembled WGS sequence"/>
</dbReference>
<dbReference type="EMBL" id="JAGTXO010000012">
    <property type="protein sequence ID" value="KAG8464859.1"/>
    <property type="molecule type" value="Genomic_DNA"/>
</dbReference>
<evidence type="ECO:0000313" key="7">
    <source>
        <dbReference type="Proteomes" id="UP000751190"/>
    </source>
</evidence>
<dbReference type="GO" id="GO:0005730">
    <property type="term" value="C:nucleolus"/>
    <property type="evidence" value="ECO:0007669"/>
    <property type="project" value="TreeGrafter"/>
</dbReference>
<dbReference type="CDD" id="cd12263">
    <property type="entry name" value="RRM_ABT1_like"/>
    <property type="match status" value="1"/>
</dbReference>
<evidence type="ECO:0000313" key="6">
    <source>
        <dbReference type="EMBL" id="KAG8464859.1"/>
    </source>
</evidence>
<dbReference type="SUPFAM" id="SSF54928">
    <property type="entry name" value="RNA-binding domain, RBD"/>
    <property type="match status" value="1"/>
</dbReference>
<keyword evidence="3" id="KW-0539">Nucleus</keyword>
<keyword evidence="4" id="KW-0175">Coiled coil</keyword>
<dbReference type="OMA" id="EAWIEFR"/>
<comment type="caution">
    <text evidence="6">The sequence shown here is derived from an EMBL/GenBank/DDBJ whole genome shotgun (WGS) entry which is preliminary data.</text>
</comment>
<protein>
    <recommendedName>
        <fullName evidence="8">RRM domain-containing protein</fullName>
    </recommendedName>
</protein>
<accession>A0A8J6C9S3</accession>
<dbReference type="InterPro" id="IPR034353">
    <property type="entry name" value="ABT1/ESF2_RRM"/>
</dbReference>
<dbReference type="GO" id="GO:0034462">
    <property type="term" value="P:small-subunit processome assembly"/>
    <property type="evidence" value="ECO:0007669"/>
    <property type="project" value="TreeGrafter"/>
</dbReference>
<keyword evidence="7" id="KW-1185">Reference proteome</keyword>
<dbReference type="GO" id="GO:0000480">
    <property type="term" value="P:endonucleolytic cleavage in 5'-ETS of tricistronic rRNA transcript (SSU-rRNA, 5.8S rRNA, LSU-rRNA)"/>
    <property type="evidence" value="ECO:0007669"/>
    <property type="project" value="TreeGrafter"/>
</dbReference>
<evidence type="ECO:0000256" key="5">
    <source>
        <dbReference type="SAM" id="MobiDB-lite"/>
    </source>
</evidence>
<evidence type="ECO:0000256" key="2">
    <source>
        <dbReference type="ARBA" id="ARBA00022884"/>
    </source>
</evidence>
<dbReference type="OrthoDB" id="287393at2759"/>
<evidence type="ECO:0008006" key="8">
    <source>
        <dbReference type="Google" id="ProtNLM"/>
    </source>
</evidence>
<organism evidence="6 7">
    <name type="scientific">Diacronema lutheri</name>
    <name type="common">Unicellular marine alga</name>
    <name type="synonym">Monochrysis lutheri</name>
    <dbReference type="NCBI Taxonomy" id="2081491"/>
    <lineage>
        <taxon>Eukaryota</taxon>
        <taxon>Haptista</taxon>
        <taxon>Haptophyta</taxon>
        <taxon>Pavlovophyceae</taxon>
        <taxon>Pavlovales</taxon>
        <taxon>Pavlovaceae</taxon>
        <taxon>Diacronema</taxon>
    </lineage>
</organism>
<keyword evidence="2" id="KW-0694">RNA-binding</keyword>
<dbReference type="AlphaFoldDB" id="A0A8J6C9S3"/>
<dbReference type="PANTHER" id="PTHR12311:SF7">
    <property type="entry name" value="ACTIVATOR OF BASAL TRANSCRIPTION 1"/>
    <property type="match status" value="1"/>
</dbReference>
<evidence type="ECO:0000256" key="1">
    <source>
        <dbReference type="ARBA" id="ARBA00004123"/>
    </source>
</evidence>
<comment type="subcellular location">
    <subcellularLocation>
        <location evidence="1">Nucleus</location>
    </subcellularLocation>
</comment>
<reference evidence="6" key="1">
    <citation type="submission" date="2021-05" db="EMBL/GenBank/DDBJ databases">
        <title>The genome of the haptophyte Pavlova lutheri (Diacronema luteri, Pavlovales) - a model for lipid biosynthesis in eukaryotic algae.</title>
        <authorList>
            <person name="Hulatt C.J."/>
            <person name="Posewitz M.C."/>
        </authorList>
    </citation>
    <scope>NUCLEOTIDE SEQUENCE</scope>
    <source>
        <strain evidence="6">NIVA-4/92</strain>
    </source>
</reference>
<dbReference type="GO" id="GO:0003723">
    <property type="term" value="F:RNA binding"/>
    <property type="evidence" value="ECO:0007669"/>
    <property type="project" value="UniProtKB-KW"/>
</dbReference>
<evidence type="ECO:0000256" key="4">
    <source>
        <dbReference type="SAM" id="Coils"/>
    </source>
</evidence>
<dbReference type="PANTHER" id="PTHR12311">
    <property type="entry name" value="ACTIVATOR OF BASAL TRANSCRIPTION 1"/>
    <property type="match status" value="1"/>
</dbReference>
<dbReference type="GO" id="GO:0000447">
    <property type="term" value="P:endonucleolytic cleavage in ITS1 to separate SSU-rRNA from 5.8S rRNA and LSU-rRNA from tricistronic rRNA transcript (SSU-rRNA, 5.8S rRNA, LSU-rRNA)"/>
    <property type="evidence" value="ECO:0007669"/>
    <property type="project" value="TreeGrafter"/>
</dbReference>
<dbReference type="InterPro" id="IPR035979">
    <property type="entry name" value="RBD_domain_sf"/>
</dbReference>
<feature type="region of interest" description="Disordered" evidence="5">
    <location>
        <begin position="242"/>
        <end position="281"/>
    </location>
</feature>
<evidence type="ECO:0000256" key="3">
    <source>
        <dbReference type="ARBA" id="ARBA00023242"/>
    </source>
</evidence>
<proteinExistence type="predicted"/>
<sequence>MAEPDDAPRQPLKGLSPKRLAKFNEANARKGVCYIARVPPFLKPAKLRHLLEGFGTDVLRIYCAPEEKALRARRLRAGGNKKQMFSEGWVEFAEKRVAKQIASSLNNTPIGGSKRSFYAHDLWNIKYLSKFKWDDLTEKIAYERKVREQKLRLELAQAKRENAFYMQKVTQAKAIDAMAERKRSTARPAPDVGHAAAAGAAAAEAGTGVARARRTFAQKPVLRPPTARDAPVVGTDVLARVLSSGRRAEPDAPAPTATKARKRRHGVEHGLIPQRAKQQRG</sequence>